<sequence>MPFPPLRPLASPPHTPAPPRVPMRTPAPPHVPVSARCTHIPTCSSATLAPAPMPHHHRRQVWVPKRRGAGAEVRRDRAELQRCLWPHPRLQCPHVHAPLPVDTCDPCAVDAHAGLDVPLARAATPPSFSGPEFILHYCLYG</sequence>
<evidence type="ECO:0000256" key="1">
    <source>
        <dbReference type="SAM" id="MobiDB-lite"/>
    </source>
</evidence>
<name>A0AAD7EZY5_9AGAR</name>
<dbReference type="Proteomes" id="UP001218218">
    <property type="component" value="Unassembled WGS sequence"/>
</dbReference>
<proteinExistence type="predicted"/>
<feature type="region of interest" description="Disordered" evidence="1">
    <location>
        <begin position="1"/>
        <end position="30"/>
    </location>
</feature>
<organism evidence="2 3">
    <name type="scientific">Mycena albidolilacea</name>
    <dbReference type="NCBI Taxonomy" id="1033008"/>
    <lineage>
        <taxon>Eukaryota</taxon>
        <taxon>Fungi</taxon>
        <taxon>Dikarya</taxon>
        <taxon>Basidiomycota</taxon>
        <taxon>Agaricomycotina</taxon>
        <taxon>Agaricomycetes</taxon>
        <taxon>Agaricomycetidae</taxon>
        <taxon>Agaricales</taxon>
        <taxon>Marasmiineae</taxon>
        <taxon>Mycenaceae</taxon>
        <taxon>Mycena</taxon>
    </lineage>
</organism>
<gene>
    <name evidence="2" type="ORF">DFH08DRAFT_951545</name>
</gene>
<keyword evidence="3" id="KW-1185">Reference proteome</keyword>
<protein>
    <submittedName>
        <fullName evidence="2">Uncharacterized protein</fullName>
    </submittedName>
</protein>
<dbReference type="EMBL" id="JARIHO010000005">
    <property type="protein sequence ID" value="KAJ7360908.1"/>
    <property type="molecule type" value="Genomic_DNA"/>
</dbReference>
<comment type="caution">
    <text evidence="2">The sequence shown here is derived from an EMBL/GenBank/DDBJ whole genome shotgun (WGS) entry which is preliminary data.</text>
</comment>
<reference evidence="2" key="1">
    <citation type="submission" date="2023-03" db="EMBL/GenBank/DDBJ databases">
        <title>Massive genome expansion in bonnet fungi (Mycena s.s.) driven by repeated elements and novel gene families across ecological guilds.</title>
        <authorList>
            <consortium name="Lawrence Berkeley National Laboratory"/>
            <person name="Harder C.B."/>
            <person name="Miyauchi S."/>
            <person name="Viragh M."/>
            <person name="Kuo A."/>
            <person name="Thoen E."/>
            <person name="Andreopoulos B."/>
            <person name="Lu D."/>
            <person name="Skrede I."/>
            <person name="Drula E."/>
            <person name="Henrissat B."/>
            <person name="Morin E."/>
            <person name="Kohler A."/>
            <person name="Barry K."/>
            <person name="LaButti K."/>
            <person name="Morin E."/>
            <person name="Salamov A."/>
            <person name="Lipzen A."/>
            <person name="Mereny Z."/>
            <person name="Hegedus B."/>
            <person name="Baldrian P."/>
            <person name="Stursova M."/>
            <person name="Weitz H."/>
            <person name="Taylor A."/>
            <person name="Grigoriev I.V."/>
            <person name="Nagy L.G."/>
            <person name="Martin F."/>
            <person name="Kauserud H."/>
        </authorList>
    </citation>
    <scope>NUCLEOTIDE SEQUENCE</scope>
    <source>
        <strain evidence="2">CBHHK002</strain>
    </source>
</reference>
<dbReference type="AlphaFoldDB" id="A0AAD7EZY5"/>
<evidence type="ECO:0000313" key="3">
    <source>
        <dbReference type="Proteomes" id="UP001218218"/>
    </source>
</evidence>
<accession>A0AAD7EZY5</accession>
<evidence type="ECO:0000313" key="2">
    <source>
        <dbReference type="EMBL" id="KAJ7360908.1"/>
    </source>
</evidence>